<proteinExistence type="predicted"/>
<dbReference type="GO" id="GO:0003677">
    <property type="term" value="F:DNA binding"/>
    <property type="evidence" value="ECO:0007669"/>
    <property type="project" value="InterPro"/>
</dbReference>
<dbReference type="Gene3D" id="2.40.50.1020">
    <property type="entry name" value="LytTr DNA-binding domain"/>
    <property type="match status" value="1"/>
</dbReference>
<keyword evidence="4" id="KW-1185">Reference proteome</keyword>
<feature type="transmembrane region" description="Helical" evidence="1">
    <location>
        <begin position="74"/>
        <end position="96"/>
    </location>
</feature>
<keyword evidence="1" id="KW-1133">Transmembrane helix</keyword>
<name>A0A840C964_9RHOB</name>
<dbReference type="InterPro" id="IPR007492">
    <property type="entry name" value="LytTR_DNA-bd_dom"/>
</dbReference>
<dbReference type="Pfam" id="PF04397">
    <property type="entry name" value="LytTR"/>
    <property type="match status" value="1"/>
</dbReference>
<evidence type="ECO:0000313" key="4">
    <source>
        <dbReference type="Proteomes" id="UP000585681"/>
    </source>
</evidence>
<dbReference type="RefSeq" id="WP_162231808.1">
    <property type="nucleotide sequence ID" value="NZ_JACIEQ010000001.1"/>
</dbReference>
<organism evidence="3 4">
    <name type="scientific">Actibacterium naphthalenivorans</name>
    <dbReference type="NCBI Taxonomy" id="1614693"/>
    <lineage>
        <taxon>Bacteria</taxon>
        <taxon>Pseudomonadati</taxon>
        <taxon>Pseudomonadota</taxon>
        <taxon>Alphaproteobacteria</taxon>
        <taxon>Rhodobacterales</taxon>
        <taxon>Roseobacteraceae</taxon>
        <taxon>Actibacterium</taxon>
    </lineage>
</organism>
<feature type="transmembrane region" description="Helical" evidence="1">
    <location>
        <begin position="46"/>
        <end position="67"/>
    </location>
</feature>
<comment type="caution">
    <text evidence="3">The sequence shown here is derived from an EMBL/GenBank/DDBJ whole genome shotgun (WGS) entry which is preliminary data.</text>
</comment>
<dbReference type="AlphaFoldDB" id="A0A840C964"/>
<gene>
    <name evidence="3" type="ORF">GGR17_000383</name>
</gene>
<keyword evidence="1" id="KW-0812">Transmembrane</keyword>
<protein>
    <recommendedName>
        <fullName evidence="2">HTH LytTR-type domain-containing protein</fullName>
    </recommendedName>
</protein>
<keyword evidence="1" id="KW-0472">Membrane</keyword>
<accession>A0A840C964</accession>
<dbReference type="SMART" id="SM00850">
    <property type="entry name" value="LytTR"/>
    <property type="match status" value="1"/>
</dbReference>
<evidence type="ECO:0000313" key="3">
    <source>
        <dbReference type="EMBL" id="MBB4020592.1"/>
    </source>
</evidence>
<feature type="transmembrane region" description="Helical" evidence="1">
    <location>
        <begin position="16"/>
        <end position="34"/>
    </location>
</feature>
<evidence type="ECO:0000256" key="1">
    <source>
        <dbReference type="SAM" id="Phobius"/>
    </source>
</evidence>
<feature type="domain" description="HTH LytTR-type" evidence="2">
    <location>
        <begin position="169"/>
        <end position="249"/>
    </location>
</feature>
<dbReference type="PROSITE" id="PS50930">
    <property type="entry name" value="HTH_LYTTR"/>
    <property type="match status" value="1"/>
</dbReference>
<dbReference type="EMBL" id="JACIEQ010000001">
    <property type="protein sequence ID" value="MBB4020592.1"/>
    <property type="molecule type" value="Genomic_DNA"/>
</dbReference>
<feature type="transmembrane region" description="Helical" evidence="1">
    <location>
        <begin position="116"/>
        <end position="134"/>
    </location>
</feature>
<evidence type="ECO:0000259" key="2">
    <source>
        <dbReference type="PROSITE" id="PS50930"/>
    </source>
</evidence>
<dbReference type="Proteomes" id="UP000585681">
    <property type="component" value="Unassembled WGS sequence"/>
</dbReference>
<sequence>MVSLVKEYKAVLKSPVPVLTWAVVTVLVSYAGPFGTFNKMPFQLRLAYWATVVAVSILLGLAVRLTIRRLMQGYGYWPMSGAIAVAMAAMLSGPLTWFSARVSTGQNHSSPALPEMFFLVLVVSLGVSAVRRILAGNSVAPEMTPIEPRLMRRIAPPLQGRLIRCSVFDHYVLVVTDKGESKLLLRFSDALDELEGADGLQVHRSHWVATDAVTGHEMEKGRLMLLLEDCSRVPVSRNYRGDVEARGLI</sequence>
<reference evidence="3" key="1">
    <citation type="submission" date="2020-08" db="EMBL/GenBank/DDBJ databases">
        <title>Genomic Encyclopedia of Type Strains, Phase IV (KMG-IV): sequencing the most valuable type-strain genomes for metagenomic binning, comparative biology and taxonomic classification.</title>
        <authorList>
            <person name="Goeker M."/>
        </authorList>
    </citation>
    <scope>NUCLEOTIDE SEQUENCE [LARGE SCALE GENOMIC DNA]</scope>
    <source>
        <strain evidence="3">DSM 105040</strain>
    </source>
</reference>